<protein>
    <submittedName>
        <fullName evidence="4">Unannotated protein</fullName>
    </submittedName>
</protein>
<evidence type="ECO:0000313" key="3">
    <source>
        <dbReference type="EMBL" id="CAB4915204.1"/>
    </source>
</evidence>
<evidence type="ECO:0000313" key="2">
    <source>
        <dbReference type="EMBL" id="CAB4797877.1"/>
    </source>
</evidence>
<evidence type="ECO:0000313" key="1">
    <source>
        <dbReference type="EMBL" id="CAB4699219.1"/>
    </source>
</evidence>
<gene>
    <name evidence="1" type="ORF">UFOPK2655_00028</name>
    <name evidence="2" type="ORF">UFOPK3077_00323</name>
    <name evidence="3" type="ORF">UFOPK3667_00322</name>
    <name evidence="4" type="ORF">UFOPK3903_00080</name>
    <name evidence="5" type="ORF">UFOPK4444_00613</name>
</gene>
<dbReference type="EMBL" id="CAFBOD010000001">
    <property type="protein sequence ID" value="CAB4968284.1"/>
    <property type="molecule type" value="Genomic_DNA"/>
</dbReference>
<name>A0A6J7LRU7_9ZZZZ</name>
<sequence length="395" mass="41119">MKRFLTLVLISSILTVAVGNAAQPKISVKPLRLVTTFSKSDGTAGFIAGSKTIILFGTDSDRSFARALDSNGQELWRVELAPNSSSIATAGAVDSGGNIWIAGATSLAQANNSAVPSTTSLNPDNVADVPEITNTDLNVIALWKIPNGTSTPILYTVQQATPVLITDIAVDENGLSLVGITQSTKGSQGFVIGANPAGEFSKSILVGASSTTLDAVVRHSDGGLTVTGASSETLGGKKLVGVIDGVIVKISNKGTITQVVRSSAVKAQRNWNTATSTFLLGGTVVTGKKIESAITKFSSTYVPTWSYKFASNGPAKTAGSTYVIFESIAPIPQLTNWAPKKPQPLLLSFNSKGLITAAFNAPNDQREVIELTSSKELGLLCMTANSDSYSIYSLA</sequence>
<dbReference type="EMBL" id="CAEZYE010000001">
    <property type="protein sequence ID" value="CAB4699219.1"/>
    <property type="molecule type" value="Genomic_DNA"/>
</dbReference>
<evidence type="ECO:0000313" key="4">
    <source>
        <dbReference type="EMBL" id="CAB4968284.1"/>
    </source>
</evidence>
<dbReference type="EMBL" id="CAFBMU010000002">
    <property type="protein sequence ID" value="CAB4915204.1"/>
    <property type="molecule type" value="Genomic_DNA"/>
</dbReference>
<dbReference type="AlphaFoldDB" id="A0A6J7LRU7"/>
<organism evidence="4">
    <name type="scientific">freshwater metagenome</name>
    <dbReference type="NCBI Taxonomy" id="449393"/>
    <lineage>
        <taxon>unclassified sequences</taxon>
        <taxon>metagenomes</taxon>
        <taxon>ecological metagenomes</taxon>
    </lineage>
</organism>
<dbReference type="EMBL" id="CAFBRZ010000027">
    <property type="protein sequence ID" value="CAB5150271.1"/>
    <property type="molecule type" value="Genomic_DNA"/>
</dbReference>
<reference evidence="4" key="1">
    <citation type="submission" date="2020-05" db="EMBL/GenBank/DDBJ databases">
        <authorList>
            <person name="Chiriac C."/>
            <person name="Salcher M."/>
            <person name="Ghai R."/>
            <person name="Kavagutti S V."/>
        </authorList>
    </citation>
    <scope>NUCLEOTIDE SEQUENCE</scope>
</reference>
<accession>A0A6J7LRU7</accession>
<dbReference type="EMBL" id="CAFAAS010000002">
    <property type="protein sequence ID" value="CAB4797877.1"/>
    <property type="molecule type" value="Genomic_DNA"/>
</dbReference>
<evidence type="ECO:0000313" key="5">
    <source>
        <dbReference type="EMBL" id="CAB5150271.1"/>
    </source>
</evidence>
<proteinExistence type="predicted"/>